<dbReference type="AlphaFoldDB" id="A0A1U7D8A8"/>
<protein>
    <submittedName>
        <fullName evidence="2">Uncharacterized protein</fullName>
    </submittedName>
</protein>
<proteinExistence type="predicted"/>
<dbReference type="Proteomes" id="UP000186559">
    <property type="component" value="Chromosome"/>
</dbReference>
<organism evidence="2 3">
    <name type="scientific">Salipiger profundus</name>
    <dbReference type="NCBI Taxonomy" id="1229727"/>
    <lineage>
        <taxon>Bacteria</taxon>
        <taxon>Pseudomonadati</taxon>
        <taxon>Pseudomonadota</taxon>
        <taxon>Alphaproteobacteria</taxon>
        <taxon>Rhodobacterales</taxon>
        <taxon>Roseobacteraceae</taxon>
        <taxon>Salipiger</taxon>
    </lineage>
</organism>
<evidence type="ECO:0000313" key="2">
    <source>
        <dbReference type="EMBL" id="APX24369.1"/>
    </source>
</evidence>
<sequence length="45" mass="4926">MSCQPPGAQEWCRHDWPSSVASGSRWSGGGPRRPTGPTQLQSWSE</sequence>
<name>A0A1U7D8A8_9RHOB</name>
<gene>
    <name evidence="2" type="ORF">Ga0080559_TMP3573</name>
</gene>
<evidence type="ECO:0000256" key="1">
    <source>
        <dbReference type="SAM" id="MobiDB-lite"/>
    </source>
</evidence>
<keyword evidence="3" id="KW-1185">Reference proteome</keyword>
<feature type="region of interest" description="Disordered" evidence="1">
    <location>
        <begin position="1"/>
        <end position="45"/>
    </location>
</feature>
<dbReference type="KEGG" id="tpro:Ga0080559_TMP3573"/>
<dbReference type="EMBL" id="CP014796">
    <property type="protein sequence ID" value="APX24369.1"/>
    <property type="molecule type" value="Genomic_DNA"/>
</dbReference>
<accession>A0A1U7D8A8</accession>
<evidence type="ECO:0000313" key="3">
    <source>
        <dbReference type="Proteomes" id="UP000186559"/>
    </source>
</evidence>
<reference evidence="2 3" key="1">
    <citation type="submission" date="2016-03" db="EMBL/GenBank/DDBJ databases">
        <title>Deep-sea bacteria in the southern Pacific.</title>
        <authorList>
            <person name="Tang K."/>
        </authorList>
    </citation>
    <scope>NUCLEOTIDE SEQUENCE [LARGE SCALE GENOMIC DNA]</scope>
    <source>
        <strain evidence="2 3">JLT2016</strain>
    </source>
</reference>